<evidence type="ECO:0000259" key="1">
    <source>
        <dbReference type="PROSITE" id="PS50995"/>
    </source>
</evidence>
<dbReference type="PRINTS" id="PR00598">
    <property type="entry name" value="HTHMARR"/>
</dbReference>
<name>A0A366HJ84_9BURK</name>
<organism evidence="2 3">
    <name type="scientific">Eoetvoesiella caeni</name>
    <dbReference type="NCBI Taxonomy" id="645616"/>
    <lineage>
        <taxon>Bacteria</taxon>
        <taxon>Pseudomonadati</taxon>
        <taxon>Pseudomonadota</taxon>
        <taxon>Betaproteobacteria</taxon>
        <taxon>Burkholderiales</taxon>
        <taxon>Alcaligenaceae</taxon>
        <taxon>Eoetvoesiella</taxon>
    </lineage>
</organism>
<dbReference type="InterPro" id="IPR036390">
    <property type="entry name" value="WH_DNA-bd_sf"/>
</dbReference>
<evidence type="ECO:0000313" key="3">
    <source>
        <dbReference type="Proteomes" id="UP000253628"/>
    </source>
</evidence>
<dbReference type="PANTHER" id="PTHR33164:SF57">
    <property type="entry name" value="MARR-FAMILY TRANSCRIPTIONAL REGULATOR"/>
    <property type="match status" value="1"/>
</dbReference>
<proteinExistence type="predicted"/>
<dbReference type="Proteomes" id="UP000253628">
    <property type="component" value="Unassembled WGS sequence"/>
</dbReference>
<accession>A0A366HJ84</accession>
<dbReference type="PROSITE" id="PS50995">
    <property type="entry name" value="HTH_MARR_2"/>
    <property type="match status" value="1"/>
</dbReference>
<dbReference type="AlphaFoldDB" id="A0A366HJ84"/>
<evidence type="ECO:0000313" key="2">
    <source>
        <dbReference type="EMBL" id="RBP41986.1"/>
    </source>
</evidence>
<dbReference type="Gene3D" id="1.10.10.10">
    <property type="entry name" value="Winged helix-like DNA-binding domain superfamily/Winged helix DNA-binding domain"/>
    <property type="match status" value="1"/>
</dbReference>
<dbReference type="PANTHER" id="PTHR33164">
    <property type="entry name" value="TRANSCRIPTIONAL REGULATOR, MARR FAMILY"/>
    <property type="match status" value="1"/>
</dbReference>
<keyword evidence="3" id="KW-1185">Reference proteome</keyword>
<protein>
    <submittedName>
        <fullName evidence="2">MarR family transcriptional regulator</fullName>
    </submittedName>
</protein>
<dbReference type="RefSeq" id="WP_113932214.1">
    <property type="nucleotide sequence ID" value="NZ_JACCEU010000002.1"/>
</dbReference>
<dbReference type="InterPro" id="IPR036388">
    <property type="entry name" value="WH-like_DNA-bd_sf"/>
</dbReference>
<reference evidence="2 3" key="1">
    <citation type="submission" date="2018-06" db="EMBL/GenBank/DDBJ databases">
        <title>Genomic Encyclopedia of Type Strains, Phase IV (KMG-IV): sequencing the most valuable type-strain genomes for metagenomic binning, comparative biology and taxonomic classification.</title>
        <authorList>
            <person name="Goeker M."/>
        </authorList>
    </citation>
    <scope>NUCLEOTIDE SEQUENCE [LARGE SCALE GENOMIC DNA]</scope>
    <source>
        <strain evidence="2 3">DSM 25520</strain>
    </source>
</reference>
<dbReference type="GO" id="GO:0006950">
    <property type="term" value="P:response to stress"/>
    <property type="evidence" value="ECO:0007669"/>
    <property type="project" value="TreeGrafter"/>
</dbReference>
<dbReference type="OrthoDB" id="117723at2"/>
<dbReference type="EMBL" id="QNRQ01000002">
    <property type="protein sequence ID" value="RBP41986.1"/>
    <property type="molecule type" value="Genomic_DNA"/>
</dbReference>
<dbReference type="SMART" id="SM00347">
    <property type="entry name" value="HTH_MARR"/>
    <property type="match status" value="1"/>
</dbReference>
<dbReference type="InterPro" id="IPR039422">
    <property type="entry name" value="MarR/SlyA-like"/>
</dbReference>
<comment type="caution">
    <text evidence="2">The sequence shown here is derived from an EMBL/GenBank/DDBJ whole genome shotgun (WGS) entry which is preliminary data.</text>
</comment>
<dbReference type="GO" id="GO:0003700">
    <property type="term" value="F:DNA-binding transcription factor activity"/>
    <property type="evidence" value="ECO:0007669"/>
    <property type="project" value="InterPro"/>
</dbReference>
<gene>
    <name evidence="2" type="ORF">DFR37_102370</name>
</gene>
<dbReference type="Pfam" id="PF01047">
    <property type="entry name" value="MarR"/>
    <property type="match status" value="1"/>
</dbReference>
<sequence>MPAAPAKQPARTRPQDPVNQQVLLGLLGYNCLQAYLSLVPVTKKQLAKYSLRPVEFTVLSLIKANPDINQKRLGTTLNISPPNLATLLDRMETGGLLLRQRNPLDRRSQSLALTSTGAAACAKAEIALEKTENGPGSGSRQPLAEHERLELLRLLQKVFLPPAQN</sequence>
<feature type="domain" description="HTH marR-type" evidence="1">
    <location>
        <begin position="24"/>
        <end position="160"/>
    </location>
</feature>
<dbReference type="SUPFAM" id="SSF46785">
    <property type="entry name" value="Winged helix' DNA-binding domain"/>
    <property type="match status" value="1"/>
</dbReference>
<dbReference type="InterPro" id="IPR000835">
    <property type="entry name" value="HTH_MarR-typ"/>
</dbReference>